<gene>
    <name evidence="2" type="ORF">B7C42_05810</name>
</gene>
<dbReference type="GO" id="GO:0009231">
    <property type="term" value="P:riboflavin biosynthetic process"/>
    <property type="evidence" value="ECO:0007669"/>
    <property type="project" value="InterPro"/>
</dbReference>
<proteinExistence type="predicted"/>
<sequence length="191" mass="20844">MRKLIAAMKISVDGKYEGPDGYADWVHGWSDDYGITPQIDACVLGGRMYDGYEPYWTAIGDHPDEPLPQTGAAPTPGELEWVDFARKTPHYVVSTTKSAAAWPNTRFLRGLDDVAALKSRPGKDIYLLGGATLTGAALDSGLVDEIRLIVYPLIAGDGPSLYATASVRHPLELRKFEQLPDGRLSYVYDVG</sequence>
<dbReference type="SUPFAM" id="SSF53597">
    <property type="entry name" value="Dihydrofolate reductase-like"/>
    <property type="match status" value="1"/>
</dbReference>
<comment type="caution">
    <text evidence="2">The sequence shown here is derived from an EMBL/GenBank/DDBJ whole genome shotgun (WGS) entry which is preliminary data.</text>
</comment>
<accession>A0A231H0D6</accession>
<protein>
    <recommendedName>
        <fullName evidence="1">Bacterial bifunctional deaminase-reductase C-terminal domain-containing protein</fullName>
    </recommendedName>
</protein>
<dbReference type="PANTHER" id="PTHR38011:SF11">
    <property type="entry name" value="2,5-DIAMINO-6-RIBOSYLAMINO-4(3H)-PYRIMIDINONE 5'-PHOSPHATE REDUCTASE"/>
    <property type="match status" value="1"/>
</dbReference>
<dbReference type="InterPro" id="IPR050765">
    <property type="entry name" value="Riboflavin_Biosynth_HTPR"/>
</dbReference>
<dbReference type="EMBL" id="NGAF01000015">
    <property type="protein sequence ID" value="OXR42211.1"/>
    <property type="molecule type" value="Genomic_DNA"/>
</dbReference>
<name>A0A231H0D6_9NOCA</name>
<dbReference type="RefSeq" id="WP_094027180.1">
    <property type="nucleotide sequence ID" value="NZ_NGAF01000015.1"/>
</dbReference>
<dbReference type="Proteomes" id="UP000215506">
    <property type="component" value="Unassembled WGS sequence"/>
</dbReference>
<reference evidence="2 3" key="1">
    <citation type="submission" date="2017-07" db="EMBL/GenBank/DDBJ databases">
        <title>First draft Genome Sequence of Nocardia cerradoensis isolated from human infection.</title>
        <authorList>
            <person name="Carrasco G."/>
        </authorList>
    </citation>
    <scope>NUCLEOTIDE SEQUENCE [LARGE SCALE GENOMIC DNA]</scope>
    <source>
        <strain evidence="2 3">CNM20130759</strain>
    </source>
</reference>
<dbReference type="GO" id="GO:0008703">
    <property type="term" value="F:5-amino-6-(5-phosphoribosylamino)uracil reductase activity"/>
    <property type="evidence" value="ECO:0007669"/>
    <property type="project" value="InterPro"/>
</dbReference>
<dbReference type="Pfam" id="PF01872">
    <property type="entry name" value="RibD_C"/>
    <property type="match status" value="1"/>
</dbReference>
<dbReference type="PANTHER" id="PTHR38011">
    <property type="entry name" value="DIHYDROFOLATE REDUCTASE FAMILY PROTEIN (AFU_ORTHOLOGUE AFUA_8G06820)"/>
    <property type="match status" value="1"/>
</dbReference>
<dbReference type="InterPro" id="IPR024072">
    <property type="entry name" value="DHFR-like_dom_sf"/>
</dbReference>
<dbReference type="Gene3D" id="3.40.430.10">
    <property type="entry name" value="Dihydrofolate Reductase, subunit A"/>
    <property type="match status" value="1"/>
</dbReference>
<evidence type="ECO:0000313" key="2">
    <source>
        <dbReference type="EMBL" id="OXR42211.1"/>
    </source>
</evidence>
<evidence type="ECO:0000259" key="1">
    <source>
        <dbReference type="Pfam" id="PF01872"/>
    </source>
</evidence>
<dbReference type="AlphaFoldDB" id="A0A231H0D6"/>
<dbReference type="InterPro" id="IPR002734">
    <property type="entry name" value="RibDG_C"/>
</dbReference>
<evidence type="ECO:0000313" key="3">
    <source>
        <dbReference type="Proteomes" id="UP000215506"/>
    </source>
</evidence>
<organism evidence="2 3">
    <name type="scientific">Nocardia cerradoensis</name>
    <dbReference type="NCBI Taxonomy" id="85688"/>
    <lineage>
        <taxon>Bacteria</taxon>
        <taxon>Bacillati</taxon>
        <taxon>Actinomycetota</taxon>
        <taxon>Actinomycetes</taxon>
        <taxon>Mycobacteriales</taxon>
        <taxon>Nocardiaceae</taxon>
        <taxon>Nocardia</taxon>
    </lineage>
</organism>
<keyword evidence="3" id="KW-1185">Reference proteome</keyword>
<feature type="domain" description="Bacterial bifunctional deaminase-reductase C-terminal" evidence="1">
    <location>
        <begin position="2"/>
        <end position="181"/>
    </location>
</feature>